<dbReference type="EMBL" id="JABEZW010000013">
    <property type="protein sequence ID" value="MBA0783354.1"/>
    <property type="molecule type" value="Genomic_DNA"/>
</dbReference>
<evidence type="ECO:0000313" key="3">
    <source>
        <dbReference type="Proteomes" id="UP000593568"/>
    </source>
</evidence>
<evidence type="ECO:0000313" key="2">
    <source>
        <dbReference type="EMBL" id="MBA0783354.1"/>
    </source>
</evidence>
<feature type="region of interest" description="Disordered" evidence="1">
    <location>
        <begin position="154"/>
        <end position="177"/>
    </location>
</feature>
<dbReference type="AlphaFoldDB" id="A0A7J9FEF2"/>
<gene>
    <name evidence="2" type="ORF">Gotri_001082</name>
</gene>
<sequence length="204" mass="23260">MRIDVKQVQFECTNSVKTLTKLEDQMSQLMSMMGDIKRQIGIGIPKADDELELAEVAEPTAEPEEEPTKEPAIAKVPFSSRLKERQKRDEDDFNMKRCVSGQKVRIFFPQLVMALCKSAGVPMASIEQSMKPSRSIIGDAFYTQYTELQKKQMKEWNKRQQETTASPASAKRKTKSIALQEIGENSHLKLDCMIHWMQESGPIF</sequence>
<organism evidence="2 3">
    <name type="scientific">Gossypium trilobum</name>
    <dbReference type="NCBI Taxonomy" id="34281"/>
    <lineage>
        <taxon>Eukaryota</taxon>
        <taxon>Viridiplantae</taxon>
        <taxon>Streptophyta</taxon>
        <taxon>Embryophyta</taxon>
        <taxon>Tracheophyta</taxon>
        <taxon>Spermatophyta</taxon>
        <taxon>Magnoliopsida</taxon>
        <taxon>eudicotyledons</taxon>
        <taxon>Gunneridae</taxon>
        <taxon>Pentapetalae</taxon>
        <taxon>rosids</taxon>
        <taxon>malvids</taxon>
        <taxon>Malvales</taxon>
        <taxon>Malvaceae</taxon>
        <taxon>Malvoideae</taxon>
        <taxon>Gossypium</taxon>
    </lineage>
</organism>
<comment type="caution">
    <text evidence="2">The sequence shown here is derived from an EMBL/GenBank/DDBJ whole genome shotgun (WGS) entry which is preliminary data.</text>
</comment>
<accession>A0A7J9FEF2</accession>
<evidence type="ECO:0000256" key="1">
    <source>
        <dbReference type="SAM" id="MobiDB-lite"/>
    </source>
</evidence>
<protein>
    <submittedName>
        <fullName evidence="2">Uncharacterized protein</fullName>
    </submittedName>
</protein>
<reference evidence="2 3" key="1">
    <citation type="journal article" date="2019" name="Genome Biol. Evol.">
        <title>Insights into the evolution of the New World diploid cottons (Gossypium, subgenus Houzingenia) based on genome sequencing.</title>
        <authorList>
            <person name="Grover C.E."/>
            <person name="Arick M.A. 2nd"/>
            <person name="Thrash A."/>
            <person name="Conover J.L."/>
            <person name="Sanders W.S."/>
            <person name="Peterson D.G."/>
            <person name="Frelichowski J.E."/>
            <person name="Scheffler J.A."/>
            <person name="Scheffler B.E."/>
            <person name="Wendel J.F."/>
        </authorList>
    </citation>
    <scope>NUCLEOTIDE SEQUENCE [LARGE SCALE GENOMIC DNA]</scope>
    <source>
        <strain evidence="2">8</strain>
        <tissue evidence="2">Leaf</tissue>
    </source>
</reference>
<name>A0A7J9FEF2_9ROSI</name>
<dbReference type="Proteomes" id="UP000593568">
    <property type="component" value="Unassembled WGS sequence"/>
</dbReference>
<keyword evidence="3" id="KW-1185">Reference proteome</keyword>
<proteinExistence type="predicted"/>